<protein>
    <submittedName>
        <fullName evidence="2">Putative secreted protein</fullName>
    </submittedName>
</protein>
<keyword evidence="3" id="KW-1185">Reference proteome</keyword>
<evidence type="ECO:0000256" key="1">
    <source>
        <dbReference type="SAM" id="SignalP"/>
    </source>
</evidence>
<dbReference type="OrthoDB" id="7062395at2"/>
<reference evidence="2 3" key="1">
    <citation type="submission" date="2019-03" db="EMBL/GenBank/DDBJ databases">
        <title>Genomic Encyclopedia of Type Strains, Phase IV (KMG-IV): sequencing the most valuable type-strain genomes for metagenomic binning, comparative biology and taxonomic classification.</title>
        <authorList>
            <person name="Goeker M."/>
        </authorList>
    </citation>
    <scope>NUCLEOTIDE SEQUENCE [LARGE SCALE GENOMIC DNA]</scope>
    <source>
        <strain evidence="2 3">DSM 19605</strain>
    </source>
</reference>
<accession>A0A4R6UE72</accession>
<dbReference type="AlphaFoldDB" id="A0A4R6UE72"/>
<dbReference type="PANTHER" id="PTHR34387:SF1">
    <property type="entry name" value="PERIPLASMIC IMMUNOGENIC PROTEIN"/>
    <property type="match status" value="1"/>
</dbReference>
<feature type="chain" id="PRO_5020400582" evidence="1">
    <location>
        <begin position="26"/>
        <end position="239"/>
    </location>
</feature>
<dbReference type="RefSeq" id="WP_133597486.1">
    <property type="nucleotide sequence ID" value="NZ_SNYL01000008.1"/>
</dbReference>
<organism evidence="2 3">
    <name type="scientific">Tepidicella xavieri</name>
    <dbReference type="NCBI Taxonomy" id="360241"/>
    <lineage>
        <taxon>Bacteria</taxon>
        <taxon>Pseudomonadati</taxon>
        <taxon>Pseudomonadota</taxon>
        <taxon>Betaproteobacteria</taxon>
        <taxon>Burkholderiales</taxon>
        <taxon>Tepidicella</taxon>
    </lineage>
</organism>
<evidence type="ECO:0000313" key="3">
    <source>
        <dbReference type="Proteomes" id="UP000295510"/>
    </source>
</evidence>
<dbReference type="Gene3D" id="3.30.110.170">
    <property type="entry name" value="Protein of unknown function (DUF541), domain 1"/>
    <property type="match status" value="1"/>
</dbReference>
<dbReference type="Pfam" id="PF04402">
    <property type="entry name" value="SIMPL"/>
    <property type="match status" value="1"/>
</dbReference>
<proteinExistence type="predicted"/>
<dbReference type="InterPro" id="IPR007497">
    <property type="entry name" value="SIMPL/DUF541"/>
</dbReference>
<dbReference type="GO" id="GO:0006974">
    <property type="term" value="P:DNA damage response"/>
    <property type="evidence" value="ECO:0007669"/>
    <property type="project" value="TreeGrafter"/>
</dbReference>
<evidence type="ECO:0000313" key="2">
    <source>
        <dbReference type="EMBL" id="TDQ43125.1"/>
    </source>
</evidence>
<dbReference type="PANTHER" id="PTHR34387">
    <property type="entry name" value="SLR1258 PROTEIN"/>
    <property type="match status" value="1"/>
</dbReference>
<comment type="caution">
    <text evidence="2">The sequence shown here is derived from an EMBL/GenBank/DDBJ whole genome shotgun (WGS) entry which is preliminary data.</text>
</comment>
<dbReference type="EMBL" id="SNYL01000008">
    <property type="protein sequence ID" value="TDQ43125.1"/>
    <property type="molecule type" value="Genomic_DNA"/>
</dbReference>
<name>A0A4R6UE72_9BURK</name>
<dbReference type="Proteomes" id="UP000295510">
    <property type="component" value="Unassembled WGS sequence"/>
</dbReference>
<sequence length="239" mass="25595">MTNFQRFRAVTLTGVALALTSPLWAQAPAPAPHNVVQLSASAQQEAVQDWLTVVLTHRAQAADAATVQRQLQTALDNALRHVRPRVKEGELEVSSGGFSVQPRHNREGQIVGWQGSAELLVQGRDIARIAATAGDTPGMALSQMHFSLSRQARQALEDGIRSEAIARFKATAQQVAKDFGFSGYTLREVAVSEGGQEYAMRPRMMMAADANAAVMSAPVPAEPGKTLVQVTVSGSVQLQ</sequence>
<dbReference type="Gene3D" id="3.30.70.2970">
    <property type="entry name" value="Protein of unknown function (DUF541), domain 2"/>
    <property type="match status" value="1"/>
</dbReference>
<feature type="signal peptide" evidence="1">
    <location>
        <begin position="1"/>
        <end position="25"/>
    </location>
</feature>
<keyword evidence="1" id="KW-0732">Signal</keyword>
<gene>
    <name evidence="2" type="ORF">DFR43_10867</name>
</gene>
<dbReference type="InterPro" id="IPR052022">
    <property type="entry name" value="26kDa_periplasmic_antigen"/>
</dbReference>